<dbReference type="Proteomes" id="UP000184211">
    <property type="component" value="Unassembled WGS sequence"/>
</dbReference>
<comment type="similarity">
    <text evidence="2">Belongs to the FAD-binding oxidoreductase/transferase type 4 family.</text>
</comment>
<evidence type="ECO:0000256" key="5">
    <source>
        <dbReference type="PIRSR" id="PIRSR625650-1"/>
    </source>
</evidence>
<dbReference type="GO" id="GO:0008610">
    <property type="term" value="P:lipid biosynthetic process"/>
    <property type="evidence" value="ECO:0007669"/>
    <property type="project" value="InterPro"/>
</dbReference>
<dbReference type="FunFam" id="1.10.45.10:FF:000001">
    <property type="entry name" value="D-lactate dehydrogenase mitochondrial"/>
    <property type="match status" value="1"/>
</dbReference>
<dbReference type="SUPFAM" id="SSF56176">
    <property type="entry name" value="FAD-binding/transporter-associated domain-like"/>
    <property type="match status" value="1"/>
</dbReference>
<feature type="active site" description="Proton donor/acceptor" evidence="5">
    <location>
        <position position="413"/>
    </location>
</feature>
<evidence type="ECO:0000256" key="2">
    <source>
        <dbReference type="ARBA" id="ARBA00008000"/>
    </source>
</evidence>
<dbReference type="Gene3D" id="1.10.45.10">
    <property type="entry name" value="Vanillyl-alcohol Oxidase, Chain A, domain 4"/>
    <property type="match status" value="1"/>
</dbReference>
<dbReference type="InterPro" id="IPR016171">
    <property type="entry name" value="Vanillyl_alc_oxidase_C-sub2"/>
</dbReference>
<dbReference type="SUPFAM" id="SSF55103">
    <property type="entry name" value="FAD-linked oxidases, C-terminal domain"/>
    <property type="match status" value="1"/>
</dbReference>
<dbReference type="InterPro" id="IPR016166">
    <property type="entry name" value="FAD-bd_PCMH"/>
</dbReference>
<keyword evidence="3" id="KW-0285">Flavoprotein</keyword>
<reference evidence="10" key="1">
    <citation type="submission" date="2016-11" db="EMBL/GenBank/DDBJ databases">
        <authorList>
            <person name="Varghese N."/>
            <person name="Submissions S."/>
        </authorList>
    </citation>
    <scope>NUCLEOTIDE SEQUENCE [LARGE SCALE GENOMIC DNA]</scope>
    <source>
        <strain evidence="10">DSM 28223</strain>
    </source>
</reference>
<dbReference type="Pfam" id="PF02913">
    <property type="entry name" value="FAD-oxidase_C"/>
    <property type="match status" value="1"/>
</dbReference>
<dbReference type="PROSITE" id="PS51387">
    <property type="entry name" value="FAD_PCMH"/>
    <property type="match status" value="1"/>
</dbReference>
<dbReference type="Gene3D" id="3.30.300.330">
    <property type="match status" value="1"/>
</dbReference>
<evidence type="ECO:0000313" key="9">
    <source>
        <dbReference type="EMBL" id="SHH75730.1"/>
    </source>
</evidence>
<proteinExistence type="inferred from homology"/>
<feature type="site" description="Important for enzyme activity" evidence="7">
    <location>
        <position position="288"/>
    </location>
</feature>
<evidence type="ECO:0000256" key="3">
    <source>
        <dbReference type="ARBA" id="ARBA00022630"/>
    </source>
</evidence>
<dbReference type="AlphaFoldDB" id="A0A1M5VKL0"/>
<comment type="cofactor">
    <cofactor evidence="1 6">
        <name>FAD</name>
        <dbReference type="ChEBI" id="CHEBI:57692"/>
    </cofactor>
</comment>
<evidence type="ECO:0000256" key="7">
    <source>
        <dbReference type="PIRSR" id="PIRSR625650-4"/>
    </source>
</evidence>
<evidence type="ECO:0000313" key="10">
    <source>
        <dbReference type="Proteomes" id="UP000184211"/>
    </source>
</evidence>
<dbReference type="InterPro" id="IPR036318">
    <property type="entry name" value="FAD-bd_PCMH-like_sf"/>
</dbReference>
<evidence type="ECO:0000259" key="8">
    <source>
        <dbReference type="PROSITE" id="PS51387"/>
    </source>
</evidence>
<dbReference type="GO" id="GO:0071949">
    <property type="term" value="F:FAD binding"/>
    <property type="evidence" value="ECO:0007669"/>
    <property type="project" value="InterPro"/>
</dbReference>
<evidence type="ECO:0000256" key="4">
    <source>
        <dbReference type="ARBA" id="ARBA00022827"/>
    </source>
</evidence>
<dbReference type="GO" id="GO:0008609">
    <property type="term" value="F:alkylglycerone-phosphate synthase activity"/>
    <property type="evidence" value="ECO:0007669"/>
    <property type="project" value="InterPro"/>
</dbReference>
<dbReference type="InterPro" id="IPR025650">
    <property type="entry name" value="Alkyl-DHAP_Synthase"/>
</dbReference>
<dbReference type="InterPro" id="IPR016164">
    <property type="entry name" value="FAD-linked_Oxase-like_C"/>
</dbReference>
<dbReference type="InterPro" id="IPR016169">
    <property type="entry name" value="FAD-bd_PCMH_sub2"/>
</dbReference>
<sequence>MNFYNYIFQRTVNDNTDSKRILGVNIMKNEALDLLAELKALVGSADQVDVTAQGIADHSYDWWPVAAKWRQNGKMPCKPDAVVYPGNVDEVSRVLAWANDNSVPVTPWGLGSSVTGQPLTEYGGVTLDLSRMDKIIKVDVENLIVRAEAGVMGGDLEDHLQTLGYTLNHSPQSLYRSTVGGWFATRATGQLSSRYGGIEDLAYSFTAVLADGTILETVDLPRMAVGPDLRHLMIGCEGAMGVITEVALKIFPLPETRLNETITFPTVEVGKDAMRAIMAANLRPALLRFYDVAEARHAMQDKDFASPVMFVGTEGMDAVAKAEMEAVRNVCAKLGGKPIGPKGTEGWITRRYDFSTIEGFVMRPEGVAETIEISNNWERIMDTYDLMTERLAPYADEVLGHFSHVYSTGVSLYVILLGEAENGEESEARIKKMWEVAMEASLETGASISHHHGSGLARNPYVGRALGSGLDVMQRIKDALDPNNTLNPGKLGLRRP</sequence>
<keyword evidence="4 6" id="KW-0274">FAD</keyword>
<dbReference type="PANTHER" id="PTHR46568">
    <property type="entry name" value="ALKYLDIHYDROXYACETONEPHOSPHATE SYNTHASE, PEROXISOMAL"/>
    <property type="match status" value="1"/>
</dbReference>
<dbReference type="Gene3D" id="3.30.465.10">
    <property type="match status" value="1"/>
</dbReference>
<name>A0A1M5VKL0_9RHOB</name>
<dbReference type="InterPro" id="IPR004113">
    <property type="entry name" value="FAD-bd_oxidored_4_C"/>
</dbReference>
<dbReference type="EMBL" id="FQWM01000008">
    <property type="protein sequence ID" value="SHH75730.1"/>
    <property type="molecule type" value="Genomic_DNA"/>
</dbReference>
<dbReference type="OrthoDB" id="9811557at2"/>
<gene>
    <name evidence="9" type="ORF">SAMN04488044_3206</name>
</gene>
<organism evidence="9 10">
    <name type="scientific">Cognatishimia maritima</name>
    <dbReference type="NCBI Taxonomy" id="870908"/>
    <lineage>
        <taxon>Bacteria</taxon>
        <taxon>Pseudomonadati</taxon>
        <taxon>Pseudomonadota</taxon>
        <taxon>Alphaproteobacteria</taxon>
        <taxon>Rhodobacterales</taxon>
        <taxon>Paracoccaceae</taxon>
        <taxon>Cognatishimia</taxon>
    </lineage>
</organism>
<feature type="binding site" evidence="6">
    <location>
        <begin position="237"/>
        <end position="243"/>
    </location>
    <ligand>
        <name>FAD</name>
        <dbReference type="ChEBI" id="CHEBI:57692"/>
    </ligand>
</feature>
<dbReference type="Pfam" id="PF01565">
    <property type="entry name" value="FAD_binding_4"/>
    <property type="match status" value="1"/>
</dbReference>
<feature type="binding site" evidence="6">
    <location>
        <begin position="107"/>
        <end position="113"/>
    </location>
    <ligand>
        <name>FAD</name>
        <dbReference type="ChEBI" id="CHEBI:57692"/>
    </ligand>
</feature>
<accession>A0A1M5VKL0</accession>
<keyword evidence="10" id="KW-1185">Reference proteome</keyword>
<evidence type="ECO:0000256" key="1">
    <source>
        <dbReference type="ARBA" id="ARBA00001974"/>
    </source>
</evidence>
<evidence type="ECO:0000256" key="6">
    <source>
        <dbReference type="PIRSR" id="PIRSR625650-3"/>
    </source>
</evidence>
<feature type="domain" description="FAD-binding PCMH-type" evidence="8">
    <location>
        <begin position="75"/>
        <end position="253"/>
    </location>
</feature>
<dbReference type="STRING" id="870908.SAMN04488044_3206"/>
<dbReference type="PANTHER" id="PTHR46568:SF1">
    <property type="entry name" value="ALKYLDIHYDROXYACETONEPHOSPHATE SYNTHASE, PEROXISOMAL"/>
    <property type="match status" value="1"/>
</dbReference>
<dbReference type="InterPro" id="IPR006094">
    <property type="entry name" value="Oxid_FAD_bind_N"/>
</dbReference>
<protein>
    <submittedName>
        <fullName evidence="9">Alkyldihydroxyacetonephosphate synthase</fullName>
    </submittedName>
</protein>